<proteinExistence type="predicted"/>
<dbReference type="InterPro" id="IPR031657">
    <property type="entry name" value="REPA_OB_2"/>
</dbReference>
<dbReference type="PANTHER" id="PTHR47165">
    <property type="entry name" value="OS03G0429900 PROTEIN"/>
    <property type="match status" value="1"/>
</dbReference>
<feature type="region of interest" description="Disordered" evidence="2">
    <location>
        <begin position="579"/>
        <end position="615"/>
    </location>
</feature>
<name>A0A6N2L1S3_SALVM</name>
<accession>A0A6N2L1S3</accession>
<dbReference type="Pfam" id="PF16900">
    <property type="entry name" value="REPA_OB_2"/>
    <property type="match status" value="1"/>
</dbReference>
<sequence>MIVFHEISCLLRFRVRDITKQIKGVDFCTVDLDCKHCCEGQCPGGFALNEPVRFHSWLGLFSSLPLTLFISSFWSLGSFVFGRENDGLFGSRLVGRSRMPVHGLASGRSWSSMSSALDFLLLWSAGSHRLLPRVHYILCVVRPTFEGGVIQGSSKARDAALFNQNITEGCYIQIKDFYTYENRGVNVVADHEAIIDLKSDTKIVHLDSAKHDVPRYYFHLIDFAHVLTKGKESRILTDVLGRLKAIQPIEKILVQGHRLEDKKEFIIENIRGEDLRVTLWGDVARSFDDNIVNTEESPIIVVFAGFRVTEYRGAPNLTGTAASLWYFNPNIPEVLPYKQFYSQTPLDVHKLPPSLNAVVSLDQQINENRKTIKEILCMDPYQHKNMRFTCKTSITDYDLFNGWWCKTCPRCTKTLSGPSDNLRCFEHGTADSTPIPWFRVNCIVTDGKDVTNFFLSGKTAENFFRASAHHLVYDKKYVDPYTIPPQMTELLNKMKVFQLRFGAYKSSLNRCDMFVTNVFDESTKQSSVTQSEQLGVGCSTTPTTVIVEESSIVQPDILTLMTPPHSISPSQHQQSFVLDDTNKDNFNPKAKKTLDFTDAHSENMSKFEAERNHSR</sequence>
<dbReference type="AlphaFoldDB" id="A0A6N2L1S3"/>
<dbReference type="Gene3D" id="2.40.50.140">
    <property type="entry name" value="Nucleic acid-binding proteins"/>
    <property type="match status" value="2"/>
</dbReference>
<feature type="compositionally biased region" description="Basic and acidic residues" evidence="2">
    <location>
        <begin position="592"/>
        <end position="615"/>
    </location>
</feature>
<dbReference type="EMBL" id="CAADRP010001001">
    <property type="protein sequence ID" value="VFU34247.1"/>
    <property type="molecule type" value="Genomic_DNA"/>
</dbReference>
<reference evidence="4" key="1">
    <citation type="submission" date="2019-03" db="EMBL/GenBank/DDBJ databases">
        <authorList>
            <person name="Mank J."/>
            <person name="Almeida P."/>
        </authorList>
    </citation>
    <scope>NUCLEOTIDE SEQUENCE</scope>
    <source>
        <strain evidence="4">78183</strain>
    </source>
</reference>
<keyword evidence="1" id="KW-0238">DNA-binding</keyword>
<feature type="domain" description="Replication protein A OB" evidence="3">
    <location>
        <begin position="233"/>
        <end position="318"/>
    </location>
</feature>
<evidence type="ECO:0000313" key="4">
    <source>
        <dbReference type="EMBL" id="VFU34247.1"/>
    </source>
</evidence>
<organism evidence="4">
    <name type="scientific">Salix viminalis</name>
    <name type="common">Common osier</name>
    <name type="synonym">Basket willow</name>
    <dbReference type="NCBI Taxonomy" id="40686"/>
    <lineage>
        <taxon>Eukaryota</taxon>
        <taxon>Viridiplantae</taxon>
        <taxon>Streptophyta</taxon>
        <taxon>Embryophyta</taxon>
        <taxon>Tracheophyta</taxon>
        <taxon>Spermatophyta</taxon>
        <taxon>Magnoliopsida</taxon>
        <taxon>eudicotyledons</taxon>
        <taxon>Gunneridae</taxon>
        <taxon>Pentapetalae</taxon>
        <taxon>rosids</taxon>
        <taxon>fabids</taxon>
        <taxon>Malpighiales</taxon>
        <taxon>Salicaceae</taxon>
        <taxon>Saliceae</taxon>
        <taxon>Salix</taxon>
    </lineage>
</organism>
<dbReference type="SUPFAM" id="SSF50249">
    <property type="entry name" value="Nucleic acid-binding proteins"/>
    <property type="match status" value="2"/>
</dbReference>
<evidence type="ECO:0000256" key="1">
    <source>
        <dbReference type="ARBA" id="ARBA00023125"/>
    </source>
</evidence>
<dbReference type="CDD" id="cd04481">
    <property type="entry name" value="RPA1_DBD_B_like"/>
    <property type="match status" value="1"/>
</dbReference>
<protein>
    <recommendedName>
        <fullName evidence="3">Replication protein A OB domain-containing protein</fullName>
    </recommendedName>
</protein>
<dbReference type="GO" id="GO:0003677">
    <property type="term" value="F:DNA binding"/>
    <property type="evidence" value="ECO:0007669"/>
    <property type="project" value="UniProtKB-KW"/>
</dbReference>
<dbReference type="InterPro" id="IPR012340">
    <property type="entry name" value="NA-bd_OB-fold"/>
</dbReference>
<gene>
    <name evidence="4" type="ORF">SVIM_LOCUS163064</name>
</gene>
<dbReference type="PANTHER" id="PTHR47165:SF4">
    <property type="entry name" value="OS03G0429900 PROTEIN"/>
    <property type="match status" value="1"/>
</dbReference>
<evidence type="ECO:0000256" key="2">
    <source>
        <dbReference type="SAM" id="MobiDB-lite"/>
    </source>
</evidence>
<evidence type="ECO:0000259" key="3">
    <source>
        <dbReference type="Pfam" id="PF16900"/>
    </source>
</evidence>